<reference evidence="1" key="1">
    <citation type="journal article" date="2014" name="Front. Microbiol.">
        <title>High frequency of phylogenetically diverse reductive dehalogenase-homologous genes in deep subseafloor sedimentary metagenomes.</title>
        <authorList>
            <person name="Kawai M."/>
            <person name="Futagami T."/>
            <person name="Toyoda A."/>
            <person name="Takaki Y."/>
            <person name="Nishi S."/>
            <person name="Hori S."/>
            <person name="Arai W."/>
            <person name="Tsubouchi T."/>
            <person name="Morono Y."/>
            <person name="Uchiyama I."/>
            <person name="Ito T."/>
            <person name="Fujiyama A."/>
            <person name="Inagaki F."/>
            <person name="Takami H."/>
        </authorList>
    </citation>
    <scope>NUCLEOTIDE SEQUENCE</scope>
    <source>
        <strain evidence="1">Expedition CK06-06</strain>
    </source>
</reference>
<dbReference type="EMBL" id="BARW01028114">
    <property type="protein sequence ID" value="GAJ09389.1"/>
    <property type="molecule type" value="Genomic_DNA"/>
</dbReference>
<proteinExistence type="predicted"/>
<sequence length="107" mass="12204">MEQFISLMLKDAVIKDLQKLSQKLDLSRSGTVRLAIEQLIEQYSGPEADLVVLDRGKFDAIIKGLSRQLGEEVRDEITEKVIEQVQKDPEIQRLLRAAEKGQLEIEK</sequence>
<protein>
    <submittedName>
        <fullName evidence="1">Uncharacterized protein</fullName>
    </submittedName>
</protein>
<evidence type="ECO:0000313" key="1">
    <source>
        <dbReference type="EMBL" id="GAJ09389.1"/>
    </source>
</evidence>
<name>X1TVV4_9ZZZZ</name>
<dbReference type="InterPro" id="IPR013321">
    <property type="entry name" value="Arc_rbn_hlx_hlx"/>
</dbReference>
<dbReference type="GO" id="GO:0006355">
    <property type="term" value="P:regulation of DNA-templated transcription"/>
    <property type="evidence" value="ECO:0007669"/>
    <property type="project" value="InterPro"/>
</dbReference>
<gene>
    <name evidence="1" type="ORF">S12H4_45465</name>
</gene>
<dbReference type="Gene3D" id="1.10.1220.10">
    <property type="entry name" value="Met repressor-like"/>
    <property type="match status" value="1"/>
</dbReference>
<dbReference type="AlphaFoldDB" id="X1TVV4"/>
<comment type="caution">
    <text evidence="1">The sequence shown here is derived from an EMBL/GenBank/DDBJ whole genome shotgun (WGS) entry which is preliminary data.</text>
</comment>
<organism evidence="1">
    <name type="scientific">marine sediment metagenome</name>
    <dbReference type="NCBI Taxonomy" id="412755"/>
    <lineage>
        <taxon>unclassified sequences</taxon>
        <taxon>metagenomes</taxon>
        <taxon>ecological metagenomes</taxon>
    </lineage>
</organism>
<accession>X1TVV4</accession>